<dbReference type="PANTHER" id="PTHR12526">
    <property type="entry name" value="GLYCOSYLTRANSFERASE"/>
    <property type="match status" value="1"/>
</dbReference>
<name>A0A975BDB5_9BACT</name>
<organism evidence="2 3">
    <name type="scientific">Desulfonema limicola</name>
    <dbReference type="NCBI Taxonomy" id="45656"/>
    <lineage>
        <taxon>Bacteria</taxon>
        <taxon>Pseudomonadati</taxon>
        <taxon>Thermodesulfobacteriota</taxon>
        <taxon>Desulfobacteria</taxon>
        <taxon>Desulfobacterales</taxon>
        <taxon>Desulfococcaceae</taxon>
        <taxon>Desulfonema</taxon>
    </lineage>
</organism>
<dbReference type="GO" id="GO:0016757">
    <property type="term" value="F:glycosyltransferase activity"/>
    <property type="evidence" value="ECO:0007669"/>
    <property type="project" value="UniProtKB-ARBA"/>
</dbReference>
<evidence type="ECO:0000313" key="3">
    <source>
        <dbReference type="Proteomes" id="UP000663720"/>
    </source>
</evidence>
<gene>
    <name evidence="2" type="ORF">dnl_56480</name>
</gene>
<dbReference type="KEGG" id="dli:dnl_56480"/>
<protein>
    <submittedName>
        <fullName evidence="2">Glycosyltransferase family I N-terminal domain-containing protein</fullName>
    </submittedName>
</protein>
<evidence type="ECO:0000313" key="2">
    <source>
        <dbReference type="EMBL" id="QTA83252.1"/>
    </source>
</evidence>
<dbReference type="AlphaFoldDB" id="A0A975BDB5"/>
<dbReference type="SUPFAM" id="SSF53756">
    <property type="entry name" value="UDP-Glycosyltransferase/glycogen phosphorylase"/>
    <property type="match status" value="1"/>
</dbReference>
<dbReference type="Pfam" id="PF13692">
    <property type="entry name" value="Glyco_trans_1_4"/>
    <property type="match status" value="1"/>
</dbReference>
<dbReference type="Pfam" id="PF13579">
    <property type="entry name" value="Glyco_trans_4_4"/>
    <property type="match status" value="1"/>
</dbReference>
<dbReference type="InterPro" id="IPR028098">
    <property type="entry name" value="Glyco_trans_4-like_N"/>
</dbReference>
<dbReference type="PANTHER" id="PTHR12526:SF638">
    <property type="entry name" value="SPORE COAT PROTEIN SA"/>
    <property type="match status" value="1"/>
</dbReference>
<feature type="domain" description="Glycosyltransferase subfamily 4-like N-terminal" evidence="1">
    <location>
        <begin position="18"/>
        <end position="191"/>
    </location>
</feature>
<reference evidence="2" key="1">
    <citation type="journal article" date="2021" name="Microb. Physiol.">
        <title>Proteogenomic Insights into the Physiology of Marine, Sulfate-Reducing, Filamentous Desulfonema limicola and Desulfonema magnum.</title>
        <authorList>
            <person name="Schnaars V."/>
            <person name="Wohlbrand L."/>
            <person name="Scheve S."/>
            <person name="Hinrichs C."/>
            <person name="Reinhardt R."/>
            <person name="Rabus R."/>
        </authorList>
    </citation>
    <scope>NUCLEOTIDE SEQUENCE</scope>
    <source>
        <strain evidence="2">5ac10</strain>
    </source>
</reference>
<dbReference type="RefSeq" id="WP_246514811.1">
    <property type="nucleotide sequence ID" value="NZ_CP061799.1"/>
</dbReference>
<dbReference type="Gene3D" id="3.40.50.2000">
    <property type="entry name" value="Glycogen Phosphorylase B"/>
    <property type="match status" value="2"/>
</dbReference>
<dbReference type="Proteomes" id="UP000663720">
    <property type="component" value="Chromosome"/>
</dbReference>
<sequence>MKILYLHQYFNTPKMTGGTRSYEMARRFVKAGHEVHMITSWRERTGKSSGWSKEVIEGITVHWFSVPYSNQMNYNSRIKAFIYFAISAGIKAVSLEGDIVFATSTPLTIALPGIFASKRLKIPMVFEVRDLWPELPIAVGALKNPVIIKAAKYLERIAYRYSNHIIALSPGMAEGIAKTGYPNNKISVIPNSCDIDFFQVPESAGNRFLEKYPELAGCPMVVYAGTLGLINGVGYFAEIAYAMLKINPSVRFLIAGDGKEFGAIEEKARQLGVLGTNMWMIPPVPKSTMPDLLSAAAVSTSFFIDLPEMWNNSANKFFDSLAAGCPVMINYQGWQADILQKNGAGIIVPPGNAMQAAEILNNFLKDSKRLNTAKCEAFRLAKNQFSRDYLSKKLLSVLESIDMYCNK</sequence>
<keyword evidence="3" id="KW-1185">Reference proteome</keyword>
<evidence type="ECO:0000259" key="1">
    <source>
        <dbReference type="Pfam" id="PF13579"/>
    </source>
</evidence>
<dbReference type="EMBL" id="CP061799">
    <property type="protein sequence ID" value="QTA83252.1"/>
    <property type="molecule type" value="Genomic_DNA"/>
</dbReference>
<accession>A0A975BDB5</accession>
<dbReference type="CDD" id="cd03794">
    <property type="entry name" value="GT4_WbuB-like"/>
    <property type="match status" value="1"/>
</dbReference>
<proteinExistence type="predicted"/>